<dbReference type="PANTHER" id="PTHR10110:SF86">
    <property type="entry name" value="SODIUM_HYDROGEN EXCHANGER 7"/>
    <property type="match status" value="1"/>
</dbReference>
<evidence type="ECO:0000313" key="13">
    <source>
        <dbReference type="Proteomes" id="UP001580430"/>
    </source>
</evidence>
<feature type="transmembrane region" description="Helical" evidence="10">
    <location>
        <begin position="237"/>
        <end position="256"/>
    </location>
</feature>
<comment type="caution">
    <text evidence="12">The sequence shown here is derived from an EMBL/GenBank/DDBJ whole genome shotgun (WGS) entry which is preliminary data.</text>
</comment>
<evidence type="ECO:0000256" key="9">
    <source>
        <dbReference type="ARBA" id="ARBA00023201"/>
    </source>
</evidence>
<organism evidence="12 13">
    <name type="scientific">Paenibacillus medicaginis</name>
    <dbReference type="NCBI Taxonomy" id="1470560"/>
    <lineage>
        <taxon>Bacteria</taxon>
        <taxon>Bacillati</taxon>
        <taxon>Bacillota</taxon>
        <taxon>Bacilli</taxon>
        <taxon>Bacillales</taxon>
        <taxon>Paenibacillaceae</taxon>
        <taxon>Paenibacillus</taxon>
    </lineage>
</organism>
<dbReference type="Gene3D" id="6.10.140.1330">
    <property type="match status" value="1"/>
</dbReference>
<dbReference type="NCBIfam" id="TIGR00831">
    <property type="entry name" value="a_cpa1"/>
    <property type="match status" value="1"/>
</dbReference>
<feature type="transmembrane region" description="Helical" evidence="10">
    <location>
        <begin position="391"/>
        <end position="413"/>
    </location>
</feature>
<keyword evidence="13" id="KW-1185">Reference proteome</keyword>
<dbReference type="InterPro" id="IPR006153">
    <property type="entry name" value="Cation/H_exchanger_TM"/>
</dbReference>
<evidence type="ECO:0000256" key="4">
    <source>
        <dbReference type="ARBA" id="ARBA00022692"/>
    </source>
</evidence>
<comment type="similarity">
    <text evidence="10">Belongs to the monovalent cation:proton antiporter 1 (CPA1) transporter (TC 2.A.36) family.</text>
</comment>
<feature type="domain" description="Cation/H+ exchanger transmembrane" evidence="11">
    <location>
        <begin position="12"/>
        <end position="413"/>
    </location>
</feature>
<keyword evidence="9 10" id="KW-0739">Sodium transport</keyword>
<feature type="transmembrane region" description="Helical" evidence="10">
    <location>
        <begin position="155"/>
        <end position="176"/>
    </location>
</feature>
<evidence type="ECO:0000256" key="8">
    <source>
        <dbReference type="ARBA" id="ARBA00023136"/>
    </source>
</evidence>
<proteinExistence type="inferred from homology"/>
<evidence type="ECO:0000256" key="6">
    <source>
        <dbReference type="ARBA" id="ARBA00023053"/>
    </source>
</evidence>
<dbReference type="Pfam" id="PF00999">
    <property type="entry name" value="Na_H_Exchanger"/>
    <property type="match status" value="1"/>
</dbReference>
<feature type="transmembrane region" description="Helical" evidence="10">
    <location>
        <begin position="182"/>
        <end position="201"/>
    </location>
</feature>
<evidence type="ECO:0000313" key="12">
    <source>
        <dbReference type="EMBL" id="MFB5761208.1"/>
    </source>
</evidence>
<keyword evidence="7 10" id="KW-0406">Ion transport</keyword>
<sequence>MDFLMIVLLVMVGLLVSNIVSHYVPAIPTALTQIALGIILTLIPGHYSFEIDAEWFLLLFVAPILYNDGRLFPQKELWGMRTLILGNAFFLVILTTIGCGYVIHFLIPSIPLAAAFALGAILSPTDPVAVTGIAKRIKIPEKVMVLVKGESLINDASGLVAFKFAIAAVVTGVFSLKDAALNFSYVFVVGAILGLILGLVVTSLRFRLRKAGIHDVTFHTLLQILTPFGIYMVTEHFFHASGVIAVVIAGIIHSTVKQFTETFIAEEQVLTENTWSMLLFILNGFVFFLLGMNIPSSMMDIFSQPDINGWLAFGYVAAIGGTILVTRLVWSIITSLLTYNVANKRQGEKPQIKTDLITTLTGVRGAVTMAGVLTIPVSIANGDVFPERSLIIFLAAGVILLLLILATVFLPILSRSEEDHDQADELELGAAKTKLLLVALRKIKEEMNDQNKPAALKLMQEYILSFEQNFSGHNVNDKYVTRFNDNLDEIRKLAIDIQRNYVSTLLDNHKIDVLVHDRLVQFYDMQEAAFEYSLRSGAKLMTKRIRHTAVRFTRIFRKWDFPNQDTWREVKTVQMEAIQAAITGLEAHAKSLQQPEYVYAVMLEYESMLMRFKRVNEHQDDLYVSFKEELRLKVIDAERLAIRTMYETGEINKEQEKELRRSSNFIESILLFEHIE</sequence>
<keyword evidence="6 10" id="KW-0915">Sodium</keyword>
<keyword evidence="4 10" id="KW-0812">Transmembrane</keyword>
<feature type="transmembrane region" description="Helical" evidence="10">
    <location>
        <begin position="6"/>
        <end position="24"/>
    </location>
</feature>
<keyword evidence="2 10" id="KW-0813">Transport</keyword>
<protein>
    <submittedName>
        <fullName evidence="12">Na+/H+ antiporter</fullName>
    </submittedName>
</protein>
<gene>
    <name evidence="12" type="ORF">ACE5LO_12480</name>
</gene>
<name>A0ABV5C105_9BACL</name>
<feature type="transmembrane region" description="Helical" evidence="10">
    <location>
        <begin position="113"/>
        <end position="134"/>
    </location>
</feature>
<feature type="transmembrane region" description="Helical" evidence="10">
    <location>
        <begin position="315"/>
        <end position="339"/>
    </location>
</feature>
<keyword evidence="5 10" id="KW-1133">Transmembrane helix</keyword>
<feature type="transmembrane region" description="Helical" evidence="10">
    <location>
        <begin position="55"/>
        <end position="72"/>
    </location>
</feature>
<accession>A0ABV5C105</accession>
<evidence type="ECO:0000256" key="3">
    <source>
        <dbReference type="ARBA" id="ARBA00022475"/>
    </source>
</evidence>
<keyword evidence="10" id="KW-0050">Antiport</keyword>
<evidence type="ECO:0000256" key="10">
    <source>
        <dbReference type="RuleBase" id="RU366002"/>
    </source>
</evidence>
<feature type="transmembrane region" description="Helical" evidence="10">
    <location>
        <begin position="277"/>
        <end position="295"/>
    </location>
</feature>
<dbReference type="InterPro" id="IPR004705">
    <property type="entry name" value="Cation/H_exchanger_CPA1_bac"/>
</dbReference>
<feature type="transmembrane region" description="Helical" evidence="10">
    <location>
        <begin position="31"/>
        <end position="49"/>
    </location>
</feature>
<comment type="function">
    <text evidence="10">Na(+)/H(+) antiporter that extrudes sodium in exchange for external protons.</text>
</comment>
<keyword evidence="3 10" id="KW-1003">Cell membrane</keyword>
<dbReference type="PANTHER" id="PTHR10110">
    <property type="entry name" value="SODIUM/HYDROGEN EXCHANGER"/>
    <property type="match status" value="1"/>
</dbReference>
<feature type="transmembrane region" description="Helical" evidence="10">
    <location>
        <begin position="213"/>
        <end position="231"/>
    </location>
</feature>
<evidence type="ECO:0000256" key="5">
    <source>
        <dbReference type="ARBA" id="ARBA00022989"/>
    </source>
</evidence>
<dbReference type="Proteomes" id="UP001580430">
    <property type="component" value="Unassembled WGS sequence"/>
</dbReference>
<feature type="transmembrane region" description="Helical" evidence="10">
    <location>
        <begin position="84"/>
        <end position="107"/>
    </location>
</feature>
<dbReference type="RefSeq" id="WP_375520353.1">
    <property type="nucleotide sequence ID" value="NZ_JBHIRY010000010.1"/>
</dbReference>
<evidence type="ECO:0000256" key="1">
    <source>
        <dbReference type="ARBA" id="ARBA00004651"/>
    </source>
</evidence>
<dbReference type="EMBL" id="JBHIRY010000010">
    <property type="protein sequence ID" value="MFB5761208.1"/>
    <property type="molecule type" value="Genomic_DNA"/>
</dbReference>
<evidence type="ECO:0000256" key="7">
    <source>
        <dbReference type="ARBA" id="ARBA00023065"/>
    </source>
</evidence>
<keyword evidence="8 10" id="KW-0472">Membrane</keyword>
<evidence type="ECO:0000256" key="2">
    <source>
        <dbReference type="ARBA" id="ARBA00022448"/>
    </source>
</evidence>
<comment type="subcellular location">
    <subcellularLocation>
        <location evidence="1 10">Cell membrane</location>
        <topology evidence="1 10">Multi-pass membrane protein</topology>
    </subcellularLocation>
</comment>
<reference evidence="12 13" key="1">
    <citation type="submission" date="2024-09" db="EMBL/GenBank/DDBJ databases">
        <title>Paenibacillus zeirhizospherea sp. nov., isolated from surface of the maize (Zea mays) roots in a horticulture field, Hungary.</title>
        <authorList>
            <person name="Marton D."/>
            <person name="Farkas M."/>
            <person name="Bedics A."/>
            <person name="Toth E."/>
            <person name="Tancsics A."/>
            <person name="Boka K."/>
            <person name="Marati G."/>
            <person name="Kriszt B."/>
            <person name="Cserhati M."/>
        </authorList>
    </citation>
    <scope>NUCLEOTIDE SEQUENCE [LARGE SCALE GENOMIC DNA]</scope>
    <source>
        <strain evidence="12 13">JCM 18446</strain>
    </source>
</reference>
<evidence type="ECO:0000259" key="11">
    <source>
        <dbReference type="Pfam" id="PF00999"/>
    </source>
</evidence>
<dbReference type="InterPro" id="IPR018422">
    <property type="entry name" value="Cation/H_exchanger_CPA1"/>
</dbReference>